<dbReference type="GO" id="GO:0005737">
    <property type="term" value="C:cytoplasm"/>
    <property type="evidence" value="ECO:0007669"/>
    <property type="project" value="UniProtKB-ARBA"/>
</dbReference>
<dbReference type="InterPro" id="IPR033749">
    <property type="entry name" value="Polyprenyl_synt_CS"/>
</dbReference>
<gene>
    <name evidence="13" type="ORF">FRC53_05565</name>
</gene>
<dbReference type="CDD" id="cd00685">
    <property type="entry name" value="Trans_IPPS_HT"/>
    <property type="match status" value="1"/>
</dbReference>
<evidence type="ECO:0000256" key="6">
    <source>
        <dbReference type="ARBA" id="ARBA00022723"/>
    </source>
</evidence>
<dbReference type="EC" id="2.5.1.10" evidence="3"/>
<evidence type="ECO:0000256" key="5">
    <source>
        <dbReference type="ARBA" id="ARBA00022679"/>
    </source>
</evidence>
<dbReference type="Gene3D" id="1.10.600.10">
    <property type="entry name" value="Farnesyl Diphosphate Synthase"/>
    <property type="match status" value="1"/>
</dbReference>
<keyword evidence="8" id="KW-0414">Isoprene biosynthesis</keyword>
<reference evidence="13" key="1">
    <citation type="journal article" date="2020" name="Appl. Environ. Microbiol.">
        <title>Medium-Chain Fatty Acid Synthesis by 'Candidatus Weimeria bifida' gen. nov., sp. nov., and 'Candidatus Pseudoramibacter fermentans' sp. nov.</title>
        <authorList>
            <person name="Scarborough M.J."/>
            <person name="Myers K.S."/>
            <person name="Donohue T.J."/>
            <person name="Noguera D.R."/>
        </authorList>
    </citation>
    <scope>NUCLEOTIDE SEQUENCE</scope>
    <source>
        <strain evidence="13">EUB1.1</strain>
    </source>
</reference>
<dbReference type="PANTHER" id="PTHR43281:SF1">
    <property type="entry name" value="FARNESYL DIPHOSPHATE SYNTHASE"/>
    <property type="match status" value="1"/>
</dbReference>
<evidence type="ECO:0000256" key="7">
    <source>
        <dbReference type="ARBA" id="ARBA00022842"/>
    </source>
</evidence>
<dbReference type="PROSITE" id="PS00444">
    <property type="entry name" value="POLYPRENYL_SYNTHASE_2"/>
    <property type="match status" value="1"/>
</dbReference>
<dbReference type="EMBL" id="VOGB01000004">
    <property type="protein sequence ID" value="MQM72881.1"/>
    <property type="molecule type" value="Genomic_DNA"/>
</dbReference>
<dbReference type="NCBIfam" id="NF045485">
    <property type="entry name" value="FPPsyn"/>
    <property type="match status" value="1"/>
</dbReference>
<keyword evidence="6" id="KW-0479">Metal-binding</keyword>
<evidence type="ECO:0000256" key="1">
    <source>
        <dbReference type="ARBA" id="ARBA00001946"/>
    </source>
</evidence>
<evidence type="ECO:0000256" key="3">
    <source>
        <dbReference type="ARBA" id="ARBA00012439"/>
    </source>
</evidence>
<keyword evidence="5 12" id="KW-0808">Transferase</keyword>
<evidence type="ECO:0000313" key="14">
    <source>
        <dbReference type="Proteomes" id="UP000473648"/>
    </source>
</evidence>
<dbReference type="InterPro" id="IPR053378">
    <property type="entry name" value="Prenyl_diphosphate_synthase"/>
</dbReference>
<evidence type="ECO:0000256" key="8">
    <source>
        <dbReference type="ARBA" id="ARBA00023229"/>
    </source>
</evidence>
<organism evidence="13 14">
    <name type="scientific">Candidatus Pseudoramibacter fermentans</name>
    <dbReference type="NCBI Taxonomy" id="2594427"/>
    <lineage>
        <taxon>Bacteria</taxon>
        <taxon>Bacillati</taxon>
        <taxon>Bacillota</taxon>
        <taxon>Clostridia</taxon>
        <taxon>Eubacteriales</taxon>
        <taxon>Eubacteriaceae</taxon>
        <taxon>Pseudoramibacter</taxon>
    </lineage>
</organism>
<evidence type="ECO:0000256" key="11">
    <source>
        <dbReference type="ARBA" id="ARBA00049399"/>
    </source>
</evidence>
<dbReference type="Pfam" id="PF00348">
    <property type="entry name" value="polyprenyl_synt"/>
    <property type="match status" value="1"/>
</dbReference>
<dbReference type="PROSITE" id="PS00723">
    <property type="entry name" value="POLYPRENYL_SYNTHASE_1"/>
    <property type="match status" value="1"/>
</dbReference>
<dbReference type="InterPro" id="IPR000092">
    <property type="entry name" value="Polyprenyl_synt"/>
</dbReference>
<keyword evidence="7" id="KW-0460">Magnesium</keyword>
<comment type="similarity">
    <text evidence="2 12">Belongs to the FPP/GGPP synthase family.</text>
</comment>
<keyword evidence="14" id="KW-1185">Reference proteome</keyword>
<accession>A0A6L5GRK2</accession>
<dbReference type="InterPro" id="IPR008949">
    <property type="entry name" value="Isoprenoid_synthase_dom_sf"/>
</dbReference>
<dbReference type="AlphaFoldDB" id="A0A6L5GRK2"/>
<evidence type="ECO:0000313" key="13">
    <source>
        <dbReference type="EMBL" id="MQM72881.1"/>
    </source>
</evidence>
<dbReference type="GO" id="GO:0046872">
    <property type="term" value="F:metal ion binding"/>
    <property type="evidence" value="ECO:0007669"/>
    <property type="project" value="UniProtKB-KW"/>
</dbReference>
<sequence>MNQDFKNTLETMAKDVENDLLVCFEKPFDAPAIIVSAMKYSLFAGGKRIRPVLMRKTCELFGGDVENARALSCAIEMIHTYSLIHDDLPAMDDDDLRRGQPSNHKVYGEDIAILAGDALLNYAVETAVDGLQRLPAQQQGNGIQALKILMQASGVGGMIGGQVGDVLAEDDDEMNAEKLKYIHSHKTGAMLTAALLCGAVMANTDSESLEWMRQYGEAIGTAFQIVDDILDVTSDTEVLGKPVGSDQEEHKTTMVSLYGLKSAQEKVEEYHRTAIEALSNLSIDTSFYIQMADFVCNRVY</sequence>
<dbReference type="GO" id="GO:0016114">
    <property type="term" value="P:terpenoid biosynthetic process"/>
    <property type="evidence" value="ECO:0007669"/>
    <property type="project" value="UniProtKB-ARBA"/>
</dbReference>
<evidence type="ECO:0000256" key="12">
    <source>
        <dbReference type="RuleBase" id="RU004466"/>
    </source>
</evidence>
<dbReference type="SFLD" id="SFLDG01017">
    <property type="entry name" value="Polyprenyl_Transferase_Like"/>
    <property type="match status" value="1"/>
</dbReference>
<dbReference type="GO" id="GO:0004337">
    <property type="term" value="F:(2E,6E)-farnesyl diphosphate synthase activity"/>
    <property type="evidence" value="ECO:0007669"/>
    <property type="project" value="UniProtKB-EC"/>
</dbReference>
<proteinExistence type="inferred from homology"/>
<comment type="cofactor">
    <cofactor evidence="1">
        <name>Mg(2+)</name>
        <dbReference type="ChEBI" id="CHEBI:18420"/>
    </cofactor>
</comment>
<evidence type="ECO:0000256" key="9">
    <source>
        <dbReference type="ARBA" id="ARBA00032380"/>
    </source>
</evidence>
<comment type="catalytic activity">
    <reaction evidence="11">
        <text>isopentenyl diphosphate + (2E)-geranyl diphosphate = (2E,6E)-farnesyl diphosphate + diphosphate</text>
        <dbReference type="Rhea" id="RHEA:19361"/>
        <dbReference type="ChEBI" id="CHEBI:33019"/>
        <dbReference type="ChEBI" id="CHEBI:58057"/>
        <dbReference type="ChEBI" id="CHEBI:128769"/>
        <dbReference type="ChEBI" id="CHEBI:175763"/>
        <dbReference type="EC" id="2.5.1.10"/>
    </reaction>
</comment>
<protein>
    <recommendedName>
        <fullName evidence="4">Farnesyl diphosphate synthase</fullName>
        <ecNumber evidence="3">2.5.1.10</ecNumber>
    </recommendedName>
    <alternativeName>
        <fullName evidence="10">(2E,6E)-farnesyl diphosphate synthase</fullName>
    </alternativeName>
    <alternativeName>
        <fullName evidence="9">Geranyltranstransferase</fullName>
    </alternativeName>
</protein>
<evidence type="ECO:0000256" key="4">
    <source>
        <dbReference type="ARBA" id="ARBA00015100"/>
    </source>
</evidence>
<comment type="caution">
    <text evidence="13">The sequence shown here is derived from an EMBL/GenBank/DDBJ whole genome shotgun (WGS) entry which is preliminary data.</text>
</comment>
<evidence type="ECO:0000256" key="10">
    <source>
        <dbReference type="ARBA" id="ARBA00032873"/>
    </source>
</evidence>
<dbReference type="PANTHER" id="PTHR43281">
    <property type="entry name" value="FARNESYL DIPHOSPHATE SYNTHASE"/>
    <property type="match status" value="1"/>
</dbReference>
<name>A0A6L5GRK2_9FIRM</name>
<dbReference type="SFLD" id="SFLDS00005">
    <property type="entry name" value="Isoprenoid_Synthase_Type_I"/>
    <property type="match status" value="1"/>
</dbReference>
<evidence type="ECO:0000256" key="2">
    <source>
        <dbReference type="ARBA" id="ARBA00006706"/>
    </source>
</evidence>
<dbReference type="Proteomes" id="UP000473648">
    <property type="component" value="Unassembled WGS sequence"/>
</dbReference>
<dbReference type="FunFam" id="1.10.600.10:FF:000001">
    <property type="entry name" value="Geranylgeranyl diphosphate synthase"/>
    <property type="match status" value="1"/>
</dbReference>
<dbReference type="SUPFAM" id="SSF48576">
    <property type="entry name" value="Terpenoid synthases"/>
    <property type="match status" value="1"/>
</dbReference>